<feature type="region of interest" description="Disordered" evidence="1">
    <location>
        <begin position="11"/>
        <end position="32"/>
    </location>
</feature>
<dbReference type="OrthoDB" id="8563833at2"/>
<feature type="compositionally biased region" description="Basic and acidic residues" evidence="1">
    <location>
        <begin position="23"/>
        <end position="32"/>
    </location>
</feature>
<feature type="region of interest" description="Disordered" evidence="1">
    <location>
        <begin position="224"/>
        <end position="265"/>
    </location>
</feature>
<evidence type="ECO:0000313" key="3">
    <source>
        <dbReference type="Proteomes" id="UP000234328"/>
    </source>
</evidence>
<organism evidence="2 3">
    <name type="scientific">Pollutimonas nitritireducens</name>
    <dbReference type="NCBI Taxonomy" id="2045209"/>
    <lineage>
        <taxon>Bacteria</taxon>
        <taxon>Pseudomonadati</taxon>
        <taxon>Pseudomonadota</taxon>
        <taxon>Betaproteobacteria</taxon>
        <taxon>Burkholderiales</taxon>
        <taxon>Alcaligenaceae</taxon>
        <taxon>Pollutimonas</taxon>
    </lineage>
</organism>
<keyword evidence="3" id="KW-1185">Reference proteome</keyword>
<feature type="compositionally biased region" description="Basic and acidic residues" evidence="1">
    <location>
        <begin position="244"/>
        <end position="261"/>
    </location>
</feature>
<evidence type="ECO:0000313" key="2">
    <source>
        <dbReference type="EMBL" id="PLC55378.1"/>
    </source>
</evidence>
<evidence type="ECO:0000256" key="1">
    <source>
        <dbReference type="SAM" id="MobiDB-lite"/>
    </source>
</evidence>
<sequence>MVANELFRLVSLRQSNTPDDEREPANRPDPRLRHRDIISRQANIVAAQRDGELKDLTTRHAQLSRKIKDIETLQRVVMKTAMVENREAVSKALRASSPRSPADVATKPNEHLNRLIQDRLTAPQKALYQETLAGLGTTVDFDDLVIALDIGAYITEANHICSEIRAIEENLSQGLPTVPGAAAGEPKPVVSAVGWGELVVARESLVGYTAREIAHIENIMSGESKLREHERTSVTEELTESETITEKETEKDSQSTDRYELQAESQETISRDFTISTGVNTSGQYGLTQVDTSLDAAFAQSSSESRANTVTTAREIVSKAVERTFERVRKLRRLTITEKIRELNRHTVDNISDTQQMQALSSMYLWVEKIQRIELRHYGTRMMVEFHIPEPAVSLLERSNRRVVRKRLPPFDVSPSDVRFDNYLCLAQRYAAFDVEPPPAQYVNVGYGWVSTANEDDEQWAEDQFTGMINVPDGYRPEWAKVAWSALEAGGEFNFAFSVGGKSQNQEHRVTTFDGVLLQLPAGVSWPQGVPVSGRVHGHWDSCMYVQVTLSCRRTAEAESAWRLRTWEALRTGYEALERRLEQDQEKDEDKDLSVAPFIAERSSAENRRIERGELQKWAIKSMRTVPQNFNAIEMVGEHQEMSPHHAEAQAPIVRFYEDAFEWKQMVYFLYPYHWARRASWRLRTEASAVDPQLQSFLEAGAARVIVPVTPGYESKVLAYLDPENNADELTRILTPPPDVAPSSNDNPFRDVWIELLQDRKADVARGSGTLAVQNGSVDVAINADSHWSAKRKTDVGRELYIAGELYTVSEVVDAHAVQIDRPYEGRTDPAAIYAAGSTPFGLPWIVNVPTTLVVLADNRPALQQI</sequence>
<dbReference type="AlphaFoldDB" id="A0A2N4UK58"/>
<name>A0A2N4UK58_9BURK</name>
<accession>A0A2N4UK58</accession>
<gene>
    <name evidence="2" type="ORF">CR155_04040</name>
</gene>
<comment type="caution">
    <text evidence="2">The sequence shown here is derived from an EMBL/GenBank/DDBJ whole genome shotgun (WGS) entry which is preliminary data.</text>
</comment>
<dbReference type="Proteomes" id="UP000234328">
    <property type="component" value="Unassembled WGS sequence"/>
</dbReference>
<dbReference type="EMBL" id="PDNV01000002">
    <property type="protein sequence ID" value="PLC55378.1"/>
    <property type="molecule type" value="Genomic_DNA"/>
</dbReference>
<dbReference type="RefSeq" id="WP_102068705.1">
    <property type="nucleotide sequence ID" value="NZ_PDNV01000002.1"/>
</dbReference>
<proteinExistence type="predicted"/>
<protein>
    <submittedName>
        <fullName evidence="2">Uncharacterized protein</fullName>
    </submittedName>
</protein>
<reference evidence="2 3" key="1">
    <citation type="submission" date="2017-10" db="EMBL/GenBank/DDBJ databases">
        <title>Two draft genome sequences of Pusillimonas sp. strains isolated from a nitrate- and radionuclide-contaminated groundwater in Russia.</title>
        <authorList>
            <person name="Grouzdev D.S."/>
            <person name="Tourova T.P."/>
            <person name="Goeva M.A."/>
            <person name="Babich T.L."/>
            <person name="Sokolova D.S."/>
            <person name="Abdullin R."/>
            <person name="Poltaraus A.B."/>
            <person name="Toshchakov S.V."/>
            <person name="Nazina T.N."/>
        </authorList>
    </citation>
    <scope>NUCLEOTIDE SEQUENCE [LARGE SCALE GENOMIC DNA]</scope>
    <source>
        <strain evidence="2 3">JR1/69-2-13</strain>
    </source>
</reference>
<feature type="region of interest" description="Disordered" evidence="1">
    <location>
        <begin position="91"/>
        <end position="110"/>
    </location>
</feature>
<feature type="compositionally biased region" description="Basic and acidic residues" evidence="1">
    <location>
        <begin position="224"/>
        <end position="234"/>
    </location>
</feature>